<evidence type="ECO:0000256" key="2">
    <source>
        <dbReference type="ARBA" id="ARBA00023015"/>
    </source>
</evidence>
<keyword evidence="4" id="KW-0804">Transcription</keyword>
<dbReference type="PANTHER" id="PTHR30346:SF29">
    <property type="entry name" value="LYSR SUBSTRATE-BINDING"/>
    <property type="match status" value="1"/>
</dbReference>
<dbReference type="SUPFAM" id="SSF46785">
    <property type="entry name" value="Winged helix' DNA-binding domain"/>
    <property type="match status" value="1"/>
</dbReference>
<dbReference type="GO" id="GO:0032993">
    <property type="term" value="C:protein-DNA complex"/>
    <property type="evidence" value="ECO:0007669"/>
    <property type="project" value="TreeGrafter"/>
</dbReference>
<reference evidence="6 7" key="1">
    <citation type="submission" date="2019-10" db="EMBL/GenBank/DDBJ databases">
        <title>Whole genome shotgun sequence of Acrocarpospora macrocephala NBRC 16266.</title>
        <authorList>
            <person name="Ichikawa N."/>
            <person name="Kimura A."/>
            <person name="Kitahashi Y."/>
            <person name="Komaki H."/>
            <person name="Oguchi A."/>
        </authorList>
    </citation>
    <scope>NUCLEOTIDE SEQUENCE [LARGE SCALE GENOMIC DNA]</scope>
    <source>
        <strain evidence="6 7">NBRC 16266</strain>
    </source>
</reference>
<evidence type="ECO:0000256" key="1">
    <source>
        <dbReference type="ARBA" id="ARBA00009437"/>
    </source>
</evidence>
<gene>
    <name evidence="6" type="ORF">Amac_003280</name>
</gene>
<dbReference type="PROSITE" id="PS50931">
    <property type="entry name" value="HTH_LYSR"/>
    <property type="match status" value="1"/>
</dbReference>
<name>A0A5M3WI59_9ACTN</name>
<keyword evidence="7" id="KW-1185">Reference proteome</keyword>
<dbReference type="Pfam" id="PF03466">
    <property type="entry name" value="LysR_substrate"/>
    <property type="match status" value="1"/>
</dbReference>
<protein>
    <recommendedName>
        <fullName evidence="5">HTH lysR-type domain-containing protein</fullName>
    </recommendedName>
</protein>
<dbReference type="Gene3D" id="1.10.10.10">
    <property type="entry name" value="Winged helix-like DNA-binding domain superfamily/Winged helix DNA-binding domain"/>
    <property type="match status" value="1"/>
</dbReference>
<dbReference type="InterPro" id="IPR000847">
    <property type="entry name" value="LysR_HTH_N"/>
</dbReference>
<dbReference type="GO" id="GO:0003700">
    <property type="term" value="F:DNA-binding transcription factor activity"/>
    <property type="evidence" value="ECO:0007669"/>
    <property type="project" value="InterPro"/>
</dbReference>
<dbReference type="Gene3D" id="3.40.190.290">
    <property type="match status" value="1"/>
</dbReference>
<dbReference type="Pfam" id="PF00126">
    <property type="entry name" value="HTH_1"/>
    <property type="match status" value="1"/>
</dbReference>
<accession>A0A5M3WI59</accession>
<dbReference type="OrthoDB" id="4131546at2"/>
<dbReference type="InterPro" id="IPR036388">
    <property type="entry name" value="WH-like_DNA-bd_sf"/>
</dbReference>
<evidence type="ECO:0000259" key="5">
    <source>
        <dbReference type="PROSITE" id="PS50931"/>
    </source>
</evidence>
<dbReference type="InterPro" id="IPR005119">
    <property type="entry name" value="LysR_subst-bd"/>
</dbReference>
<dbReference type="InterPro" id="IPR036390">
    <property type="entry name" value="WH_DNA-bd_sf"/>
</dbReference>
<evidence type="ECO:0000256" key="3">
    <source>
        <dbReference type="ARBA" id="ARBA00023125"/>
    </source>
</evidence>
<comment type="similarity">
    <text evidence="1">Belongs to the LysR transcriptional regulatory family.</text>
</comment>
<feature type="domain" description="HTH lysR-type" evidence="5">
    <location>
        <begin position="10"/>
        <end position="67"/>
    </location>
</feature>
<keyword evidence="3" id="KW-0238">DNA-binding</keyword>
<evidence type="ECO:0000256" key="4">
    <source>
        <dbReference type="ARBA" id="ARBA00023163"/>
    </source>
</evidence>
<keyword evidence="2" id="KW-0805">Transcription regulation</keyword>
<evidence type="ECO:0000313" key="6">
    <source>
        <dbReference type="EMBL" id="GES06733.1"/>
    </source>
</evidence>
<comment type="caution">
    <text evidence="6">The sequence shown here is derived from an EMBL/GenBank/DDBJ whole genome shotgun (WGS) entry which is preliminary data.</text>
</comment>
<dbReference type="GO" id="GO:0003677">
    <property type="term" value="F:DNA binding"/>
    <property type="evidence" value="ECO:0007669"/>
    <property type="project" value="UniProtKB-KW"/>
</dbReference>
<dbReference type="PANTHER" id="PTHR30346">
    <property type="entry name" value="TRANSCRIPTIONAL DUAL REGULATOR HCAR-RELATED"/>
    <property type="match status" value="1"/>
</dbReference>
<proteinExistence type="inferred from homology"/>
<evidence type="ECO:0000313" key="7">
    <source>
        <dbReference type="Proteomes" id="UP000331127"/>
    </source>
</evidence>
<dbReference type="SUPFAM" id="SSF53850">
    <property type="entry name" value="Periplasmic binding protein-like II"/>
    <property type="match status" value="1"/>
</dbReference>
<dbReference type="EMBL" id="BLAE01000004">
    <property type="protein sequence ID" value="GES06733.1"/>
    <property type="molecule type" value="Genomic_DNA"/>
</dbReference>
<dbReference type="AlphaFoldDB" id="A0A5M3WI59"/>
<dbReference type="Proteomes" id="UP000331127">
    <property type="component" value="Unassembled WGS sequence"/>
</dbReference>
<sequence>MFELKIVKGDLAEHLRLLALIEEHGTLAAASDVLELSPAAVTQRLARAEELWGVALVERGPRGAHLTPAGQALARHGSRIEREVAEATHAFAAYRQGLVRRLRVGAFQAAALHLLPPAMTALRHRVPDVDLSAIDLQSSDALGLVAGGDLDLAVLASWDVPPAPAPEVDVVTLLEDPMVVVFADDHRLAGSPRPVALADLAEESWVVIRGGTAARHQFDRVTHEAGFDPRIRFETESYDVAQALVGTGYGVALVSRMALRPGTALAHRPLAGTGAHRTIHAATPHGDRATPLAVTFRDLLADVARDLASVPLSHLIVDSRTESAGPAGERRDMQGRLRWADQAVGDSWL</sequence>
<organism evidence="6 7">
    <name type="scientific">Acrocarpospora macrocephala</name>
    <dbReference type="NCBI Taxonomy" id="150177"/>
    <lineage>
        <taxon>Bacteria</taxon>
        <taxon>Bacillati</taxon>
        <taxon>Actinomycetota</taxon>
        <taxon>Actinomycetes</taxon>
        <taxon>Streptosporangiales</taxon>
        <taxon>Streptosporangiaceae</taxon>
        <taxon>Acrocarpospora</taxon>
    </lineage>
</organism>